<dbReference type="AlphaFoldDB" id="A0A1I7W9S2"/>
<reference evidence="2" key="1">
    <citation type="submission" date="2016-11" db="UniProtKB">
        <authorList>
            <consortium name="WormBaseParasite"/>
        </authorList>
    </citation>
    <scope>IDENTIFICATION</scope>
</reference>
<accession>A0A1I7W9S2</accession>
<proteinExistence type="predicted"/>
<evidence type="ECO:0000313" key="1">
    <source>
        <dbReference type="Proteomes" id="UP000095283"/>
    </source>
</evidence>
<dbReference type="Proteomes" id="UP000095283">
    <property type="component" value="Unplaced"/>
</dbReference>
<organism evidence="1 2">
    <name type="scientific">Heterorhabditis bacteriophora</name>
    <name type="common">Entomopathogenic nematode worm</name>
    <dbReference type="NCBI Taxonomy" id="37862"/>
    <lineage>
        <taxon>Eukaryota</taxon>
        <taxon>Metazoa</taxon>
        <taxon>Ecdysozoa</taxon>
        <taxon>Nematoda</taxon>
        <taxon>Chromadorea</taxon>
        <taxon>Rhabditida</taxon>
        <taxon>Rhabditina</taxon>
        <taxon>Rhabditomorpha</taxon>
        <taxon>Strongyloidea</taxon>
        <taxon>Heterorhabditidae</taxon>
        <taxon>Heterorhabditis</taxon>
    </lineage>
</organism>
<protein>
    <submittedName>
        <fullName evidence="2">WAP domain-containing protein</fullName>
    </submittedName>
</protein>
<sequence>MLQHAGHSIPPPKALSVSLFSALVDLTKCVLPSDILHDECMIDHDCGNRLLCCEKKWCDVTSDCGSARYFFIIFKKSTCKFCLPSCELSKRTHLTEDLEGATLIDIIYD</sequence>
<evidence type="ECO:0000313" key="2">
    <source>
        <dbReference type="WBParaSite" id="Hba_01418"/>
    </source>
</evidence>
<keyword evidence="1" id="KW-1185">Reference proteome</keyword>
<name>A0A1I7W9S2_HETBA</name>
<dbReference type="WBParaSite" id="Hba_01418">
    <property type="protein sequence ID" value="Hba_01418"/>
    <property type="gene ID" value="Hba_01418"/>
</dbReference>